<dbReference type="PANTHER" id="PTHR43215">
    <property type="entry name" value="RADIAL SPOKE HEAD 1 HOMOLOG"/>
    <property type="match status" value="1"/>
</dbReference>
<dbReference type="Gene3D" id="2.20.110.10">
    <property type="entry name" value="Histone H3 K4-specific methyltransferase SET7/9 N-terminal domain"/>
    <property type="match status" value="1"/>
</dbReference>
<evidence type="ECO:0000256" key="1">
    <source>
        <dbReference type="ARBA" id="ARBA00022737"/>
    </source>
</evidence>
<dbReference type="Proteomes" id="UP001363151">
    <property type="component" value="Unassembled WGS sequence"/>
</dbReference>
<sequence length="838" mass="95784">MAPQDDVAASGVEIPFKSHNIDPKDIQGGTKAAERKAKAKEAWHSELIRFEVWHESGEIEKFRLPRRKCQERSIQNFVFRSKKPFLIDYMQETETNEVIYLHEALSKCQGKPRNYKLVPRAIREIDDAADKDTYEGSLALVLDQVPVQNDGTGHDVKAEDIREWLMFGIQEEDDEVQNAVGRVEVIAEEIEEVKVNMADVPFMMLFDAAGKELDGDAADAEREIKYQEFLAIKESLETKLENAKLEAQEIIRDRDRTPIVLTSTAQDKDWTGHNNGTNSWYVSFMTEEAWQLEQWVANKQDWDGIKLALSHEADADTGKFRELLPPWSGRGDVPDGSKPYLPDYSPYVVNMASVRVRRVEHGFGVHKTIQSEQVPFDGPNFEYYHGQFHGGKKHGHGVEYTDSGVYTGKYKHGMRWGSGRMDYAGGDAYDGDFGCHELLSPSVLPEGNPYEFGVPHGRGRRTFADGSIYVGEFAEGRVTGRGRYESSVGETLEGTFIDGILHGKEGYLQTVIGEEYRGGFDHGAFHGLGKYRNHKRDESYEGCYRSGQKSGRGFEVFADGTEYEGYFFLNHRCGHGVMKYGKKNFEKRRKRKSDRPLTPRTIEALAKKEAEAKEAERLASERISSLIPDFDFNYKYEGNWLMGFPRSLGAHLFARSGNLYYTLGKTSALYPFLSTLQEKQTKRYAKDARLRQKHVDLDRAFRKEIVRKKEKVFRQQRHHVKRAIRHDYHEPFNDGATEARRGLRKLRLENLVEKGKLTAEHAKVVGMTNTFGDAANEVGAAAAPHEEWIAYNPLSQAIQSDFEEMEERRRTINYKNRLEAARQHIVRAEEKERGLDDI</sequence>
<dbReference type="InterPro" id="IPR003409">
    <property type="entry name" value="MORN"/>
</dbReference>
<dbReference type="Pfam" id="PF02493">
    <property type="entry name" value="MORN"/>
    <property type="match status" value="7"/>
</dbReference>
<protein>
    <submittedName>
        <fullName evidence="3">Uncharacterized protein</fullName>
    </submittedName>
</protein>
<accession>A0ABR1FQJ6</accession>
<evidence type="ECO:0000256" key="2">
    <source>
        <dbReference type="SAM" id="Coils"/>
    </source>
</evidence>
<gene>
    <name evidence="3" type="ORF">SO694_0006617</name>
</gene>
<dbReference type="PANTHER" id="PTHR43215:SF14">
    <property type="entry name" value="RADIAL SPOKE HEAD 1 HOMOLOG"/>
    <property type="match status" value="1"/>
</dbReference>
<evidence type="ECO:0000313" key="3">
    <source>
        <dbReference type="EMBL" id="KAK7235659.1"/>
    </source>
</evidence>
<keyword evidence="4" id="KW-1185">Reference proteome</keyword>
<evidence type="ECO:0000313" key="4">
    <source>
        <dbReference type="Proteomes" id="UP001363151"/>
    </source>
</evidence>
<feature type="coiled-coil region" evidence="2">
    <location>
        <begin position="226"/>
        <end position="253"/>
    </location>
</feature>
<comment type="caution">
    <text evidence="3">The sequence shown here is derived from an EMBL/GenBank/DDBJ whole genome shotgun (WGS) entry which is preliminary data.</text>
</comment>
<name>A0ABR1FQJ6_AURAN</name>
<dbReference type="SUPFAM" id="SSF82185">
    <property type="entry name" value="Histone H3 K4-specific methyltransferase SET7/9 N-terminal domain"/>
    <property type="match status" value="3"/>
</dbReference>
<proteinExistence type="predicted"/>
<dbReference type="SMART" id="SM00698">
    <property type="entry name" value="MORN"/>
    <property type="match status" value="7"/>
</dbReference>
<reference evidence="3 4" key="1">
    <citation type="submission" date="2024-03" db="EMBL/GenBank/DDBJ databases">
        <title>Aureococcus anophagefferens CCMP1851 and Kratosvirus quantuckense: Draft genome of a second virus-susceptible host strain in the model system.</title>
        <authorList>
            <person name="Chase E."/>
            <person name="Truchon A.R."/>
            <person name="Schepens W."/>
            <person name="Wilhelm S.W."/>
        </authorList>
    </citation>
    <scope>NUCLEOTIDE SEQUENCE [LARGE SCALE GENOMIC DNA]</scope>
    <source>
        <strain evidence="3 4">CCMP1851</strain>
    </source>
</reference>
<dbReference type="EMBL" id="JBBJCI010000291">
    <property type="protein sequence ID" value="KAK7235659.1"/>
    <property type="molecule type" value="Genomic_DNA"/>
</dbReference>
<keyword evidence="1" id="KW-0677">Repeat</keyword>
<organism evidence="3 4">
    <name type="scientific">Aureococcus anophagefferens</name>
    <name type="common">Harmful bloom alga</name>
    <dbReference type="NCBI Taxonomy" id="44056"/>
    <lineage>
        <taxon>Eukaryota</taxon>
        <taxon>Sar</taxon>
        <taxon>Stramenopiles</taxon>
        <taxon>Ochrophyta</taxon>
        <taxon>Pelagophyceae</taxon>
        <taxon>Pelagomonadales</taxon>
        <taxon>Pelagomonadaceae</taxon>
        <taxon>Aureococcus</taxon>
    </lineage>
</organism>
<keyword evidence="2" id="KW-0175">Coiled coil</keyword>